<evidence type="ECO:0000313" key="1">
    <source>
        <dbReference type="EMBL" id="CAB0016964.1"/>
    </source>
</evidence>
<dbReference type="AlphaFoldDB" id="A0A6H5HG15"/>
<feature type="non-terminal residue" evidence="1">
    <location>
        <position position="1"/>
    </location>
</feature>
<dbReference type="EMBL" id="CADCXU010030636">
    <property type="protein sequence ID" value="CAB0016964.1"/>
    <property type="molecule type" value="Genomic_DNA"/>
</dbReference>
<protein>
    <submittedName>
        <fullName evidence="1">Uncharacterized protein</fullName>
    </submittedName>
</protein>
<name>A0A6H5HG15_9HEMI</name>
<proteinExistence type="predicted"/>
<accession>A0A6H5HG15</accession>
<reference evidence="1 2" key="1">
    <citation type="submission" date="2020-02" db="EMBL/GenBank/DDBJ databases">
        <authorList>
            <person name="Ferguson B K."/>
        </authorList>
    </citation>
    <scope>NUCLEOTIDE SEQUENCE [LARGE SCALE GENOMIC DNA]</scope>
</reference>
<sequence>SNGPGGIRRKGKAVMVSNSLSTIRTKINAGQLGQRNGVAETCKMLCRDVHPASVFSKDPKLWPMGIFHGIFNTEQLYWKASRDLSKRVSDVIGGSAANRRLTGLLGEQGGPPRCDTDSRKLDLRKRVCEAFTPEILARTTRFNIAFHSCCNHVSNRRQKIRSVGMVAVFRRKRKEGLLWKGSAVNTALSSVMYIFRALYCDPHGNQEIFQECGLTCEFSY</sequence>
<gene>
    <name evidence="1" type="ORF">NTEN_LOCUS21081</name>
</gene>
<evidence type="ECO:0000313" key="2">
    <source>
        <dbReference type="Proteomes" id="UP000479000"/>
    </source>
</evidence>
<keyword evidence="2" id="KW-1185">Reference proteome</keyword>
<dbReference type="Proteomes" id="UP000479000">
    <property type="component" value="Unassembled WGS sequence"/>
</dbReference>
<organism evidence="1 2">
    <name type="scientific">Nesidiocoris tenuis</name>
    <dbReference type="NCBI Taxonomy" id="355587"/>
    <lineage>
        <taxon>Eukaryota</taxon>
        <taxon>Metazoa</taxon>
        <taxon>Ecdysozoa</taxon>
        <taxon>Arthropoda</taxon>
        <taxon>Hexapoda</taxon>
        <taxon>Insecta</taxon>
        <taxon>Pterygota</taxon>
        <taxon>Neoptera</taxon>
        <taxon>Paraneoptera</taxon>
        <taxon>Hemiptera</taxon>
        <taxon>Heteroptera</taxon>
        <taxon>Panheteroptera</taxon>
        <taxon>Cimicomorpha</taxon>
        <taxon>Miridae</taxon>
        <taxon>Dicyphina</taxon>
        <taxon>Nesidiocoris</taxon>
    </lineage>
</organism>